<proteinExistence type="predicted"/>
<keyword evidence="2" id="KW-1185">Reference proteome</keyword>
<comment type="caution">
    <text evidence="1">The sequence shown here is derived from an EMBL/GenBank/DDBJ whole genome shotgun (WGS) entry which is preliminary data.</text>
</comment>
<dbReference type="EMBL" id="QEWP01000004">
    <property type="protein sequence ID" value="PWE00031.1"/>
    <property type="molecule type" value="Genomic_DNA"/>
</dbReference>
<organism evidence="1 2">
    <name type="scientific">Marinilabilia rubra</name>
    <dbReference type="NCBI Taxonomy" id="2162893"/>
    <lineage>
        <taxon>Bacteria</taxon>
        <taxon>Pseudomonadati</taxon>
        <taxon>Bacteroidota</taxon>
        <taxon>Bacteroidia</taxon>
        <taxon>Marinilabiliales</taxon>
        <taxon>Marinilabiliaceae</taxon>
        <taxon>Marinilabilia</taxon>
    </lineage>
</organism>
<dbReference type="AlphaFoldDB" id="A0A2U2BAD9"/>
<evidence type="ECO:0000313" key="2">
    <source>
        <dbReference type="Proteomes" id="UP000244956"/>
    </source>
</evidence>
<name>A0A2U2BAD9_9BACT</name>
<dbReference type="RefSeq" id="WP_109263654.1">
    <property type="nucleotide sequence ID" value="NZ_QEWP01000004.1"/>
</dbReference>
<evidence type="ECO:0000313" key="1">
    <source>
        <dbReference type="EMBL" id="PWE00031.1"/>
    </source>
</evidence>
<reference evidence="1 2" key="1">
    <citation type="submission" date="2018-05" db="EMBL/GenBank/DDBJ databases">
        <title>Marinilabilia rubrum sp. nov., isolated from saltern sediment.</title>
        <authorList>
            <person name="Zhang R."/>
        </authorList>
    </citation>
    <scope>NUCLEOTIDE SEQUENCE [LARGE SCALE GENOMIC DNA]</scope>
    <source>
        <strain evidence="1 2">WTE16</strain>
    </source>
</reference>
<dbReference type="Proteomes" id="UP000244956">
    <property type="component" value="Unassembled WGS sequence"/>
</dbReference>
<protein>
    <submittedName>
        <fullName evidence="1">Uncharacterized protein</fullName>
    </submittedName>
</protein>
<gene>
    <name evidence="1" type="ORF">DDZ16_06610</name>
</gene>
<accession>A0A2U2BAD9</accession>
<sequence length="389" mass="46289">MKKNTSIPVSAPTFQDFVLQNIRNSTDRYTAEIVLLQLKIEDDIQLMELESSDFIKHETLNEFDTNFLHENWQKFINLFESYIHTKPDLPEWLQKNCQEHYSETLSLIREKILSQFVNILEISKFWEEYFQNDKIFKLGLRSQSSHAPQFIKEYSDLFFKDNPPIQDFIIQINSKSTVIAFKTIFRLFILEKIIPTRKEELLKEIQRRISTQNEVILQSLNNEEEIPGLIKFYEKVEAQLKQIKIPKFHLHNKEKDFSKFKDICKDFSRAPKLFAYKIEELLDLVDQESEQGLVFDIDPQKKELFYIFIDTIKENAIVNKNTVEVIENRFTIGGSKIKNFTRTKSDSLKVFFTKLKVDSKMNNLKYQLLRHKYLCHFLNNFKKTPPSTP</sequence>